<dbReference type="PANTHER" id="PTHR18964">
    <property type="entry name" value="ROK (REPRESSOR, ORF, KINASE) FAMILY"/>
    <property type="match status" value="1"/>
</dbReference>
<proteinExistence type="inferred from homology"/>
<dbReference type="InterPro" id="IPR036390">
    <property type="entry name" value="WH_DNA-bd_sf"/>
</dbReference>
<comment type="caution">
    <text evidence="2">The sequence shown here is derived from an EMBL/GenBank/DDBJ whole genome shotgun (WGS) entry which is preliminary data.</text>
</comment>
<comment type="similarity">
    <text evidence="1">Belongs to the ROK (NagC/XylR) family.</text>
</comment>
<evidence type="ECO:0000313" key="3">
    <source>
        <dbReference type="Proteomes" id="UP000175691"/>
    </source>
</evidence>
<dbReference type="PANTHER" id="PTHR18964:SF149">
    <property type="entry name" value="BIFUNCTIONAL UDP-N-ACETYLGLUCOSAMINE 2-EPIMERASE_N-ACETYLMANNOSAMINE KINASE"/>
    <property type="match status" value="1"/>
</dbReference>
<dbReference type="Gene3D" id="1.10.10.10">
    <property type="entry name" value="Winged helix-like DNA-binding domain superfamily/Winged helix DNA-binding domain"/>
    <property type="match status" value="1"/>
</dbReference>
<dbReference type="SUPFAM" id="SSF46785">
    <property type="entry name" value="Winged helix' DNA-binding domain"/>
    <property type="match status" value="1"/>
</dbReference>
<sequence length="333" mass="35672">MSRAAISQLTGISRPTISEAAQRLKGQSLVNETKRKTQNKQGRAGILYEINAMRGVTLAVALDSAHIQMRLMDLAENVISEQHSPLSDVLTQEAFLGRVTQMAEDLVRQVDTVVLSVGISIADPVDANTGLVVPLPEAPFPLSHNINFCSLFSNLFHCPVTIDNDVNWATLAERAQGNAKDEQNFVFFYFGRGIGAGIHISGHLLRGSSGMAGEVGYFKVDGDTNLQDYVESQGLLKALLENRSLKANPAIDKIVHVISSTAILVNPDLVILGGPLARHDAFMAALMTKIPENTLVKTRVMPSAMPETAPLCGASAGAQELALASLGLLPQPE</sequence>
<dbReference type="Pfam" id="PF00480">
    <property type="entry name" value="ROK"/>
    <property type="match status" value="1"/>
</dbReference>
<evidence type="ECO:0008006" key="4">
    <source>
        <dbReference type="Google" id="ProtNLM"/>
    </source>
</evidence>
<protein>
    <recommendedName>
        <fullName evidence="4">HTH marR-type domain-containing protein</fullName>
    </recommendedName>
</protein>
<gene>
    <name evidence="2" type="ORF">BFC18_20815</name>
</gene>
<evidence type="ECO:0000313" key="2">
    <source>
        <dbReference type="EMBL" id="OFC69172.1"/>
    </source>
</evidence>
<accession>A0A1E7Z6T1</accession>
<dbReference type="InterPro" id="IPR036388">
    <property type="entry name" value="WH-like_DNA-bd_sf"/>
</dbReference>
<dbReference type="RefSeq" id="WP_070127392.1">
    <property type="nucleotide sequence ID" value="NZ_MDHN01000041.1"/>
</dbReference>
<keyword evidence="3" id="KW-1185">Reference proteome</keyword>
<reference evidence="2 3" key="1">
    <citation type="submission" date="2016-08" db="EMBL/GenBank/DDBJ databases">
        <authorList>
            <person name="Seilhamer J.J."/>
        </authorList>
    </citation>
    <scope>NUCLEOTIDE SEQUENCE [LARGE SCALE GENOMIC DNA]</scope>
    <source>
        <strain evidence="2 3">KCTC 42603</strain>
    </source>
</reference>
<dbReference type="AlphaFoldDB" id="A0A1E7Z6T1"/>
<dbReference type="InterPro" id="IPR000600">
    <property type="entry name" value="ROK"/>
</dbReference>
<evidence type="ECO:0000256" key="1">
    <source>
        <dbReference type="ARBA" id="ARBA00006479"/>
    </source>
</evidence>
<name>A0A1E7Z6T1_9ALTE</name>
<organism evidence="2 3">
    <name type="scientific">Alteromonas confluentis</name>
    <dbReference type="NCBI Taxonomy" id="1656094"/>
    <lineage>
        <taxon>Bacteria</taxon>
        <taxon>Pseudomonadati</taxon>
        <taxon>Pseudomonadota</taxon>
        <taxon>Gammaproteobacteria</taxon>
        <taxon>Alteromonadales</taxon>
        <taxon>Alteromonadaceae</taxon>
        <taxon>Alteromonas/Salinimonas group</taxon>
        <taxon>Alteromonas</taxon>
    </lineage>
</organism>
<dbReference type="EMBL" id="MDHN01000041">
    <property type="protein sequence ID" value="OFC69172.1"/>
    <property type="molecule type" value="Genomic_DNA"/>
</dbReference>
<dbReference type="InterPro" id="IPR043129">
    <property type="entry name" value="ATPase_NBD"/>
</dbReference>
<dbReference type="Gene3D" id="3.30.420.40">
    <property type="match status" value="3"/>
</dbReference>
<dbReference type="Proteomes" id="UP000175691">
    <property type="component" value="Unassembled WGS sequence"/>
</dbReference>
<dbReference type="STRING" id="1656094.BFC18_20815"/>
<dbReference type="SUPFAM" id="SSF53067">
    <property type="entry name" value="Actin-like ATPase domain"/>
    <property type="match status" value="1"/>
</dbReference>